<evidence type="ECO:0000256" key="1">
    <source>
        <dbReference type="SAM" id="MobiDB-lite"/>
    </source>
</evidence>
<dbReference type="Proteomes" id="UP001316384">
    <property type="component" value="Chromosome"/>
</dbReference>
<gene>
    <name evidence="2" type="ORF">NP048_15005</name>
</gene>
<proteinExistence type="predicted"/>
<evidence type="ECO:0000313" key="2">
    <source>
        <dbReference type="EMBL" id="UUI71089.1"/>
    </source>
</evidence>
<name>A0ABY5KKP8_9CELL</name>
<feature type="compositionally biased region" description="Basic and acidic residues" evidence="1">
    <location>
        <begin position="125"/>
        <end position="150"/>
    </location>
</feature>
<feature type="region of interest" description="Disordered" evidence="1">
    <location>
        <begin position="111"/>
        <end position="151"/>
    </location>
</feature>
<dbReference type="RefSeq" id="WP_227576425.1">
    <property type="nucleotide sequence ID" value="NZ_CP101987.1"/>
</dbReference>
<dbReference type="EMBL" id="CP101987">
    <property type="protein sequence ID" value="UUI71089.1"/>
    <property type="molecule type" value="Genomic_DNA"/>
</dbReference>
<sequence>MAEAEAFVAQIGDEIVGLVLDLIGFTDAKKCISEGDVGACISTALNAVPWGKMFKAAKVAIKAIGVGKRLVEGYSKLKAASKALADIPKWNPKVVPDAAALKQANTAAEQAKAAANQSRTVASRTSREVDDAKRANDQARKAAENKKSDTCDSFVPGTGVVMGDGSVKAIDDLILHGTRRETVRRT</sequence>
<evidence type="ECO:0000313" key="3">
    <source>
        <dbReference type="Proteomes" id="UP001316384"/>
    </source>
</evidence>
<reference evidence="2 3" key="1">
    <citation type="submission" date="2022-07" db="EMBL/GenBank/DDBJ databases">
        <title>Novel species in genus cellulomonas.</title>
        <authorList>
            <person name="Ye L."/>
        </authorList>
    </citation>
    <scope>NUCLEOTIDE SEQUENCE [LARGE SCALE GENOMIC DNA]</scope>
    <source>
        <strain evidence="3">zg-B89</strain>
    </source>
</reference>
<accession>A0ABY5KKP8</accession>
<protein>
    <recommendedName>
        <fullName evidence="4">Pre-toxin TG domain-containing protein</fullName>
    </recommendedName>
</protein>
<organism evidence="2 3">
    <name type="scientific">Cellulomonas xiejunii</name>
    <dbReference type="NCBI Taxonomy" id="2968083"/>
    <lineage>
        <taxon>Bacteria</taxon>
        <taxon>Bacillati</taxon>
        <taxon>Actinomycetota</taxon>
        <taxon>Actinomycetes</taxon>
        <taxon>Micrococcales</taxon>
        <taxon>Cellulomonadaceae</taxon>
        <taxon>Cellulomonas</taxon>
    </lineage>
</organism>
<keyword evidence="3" id="KW-1185">Reference proteome</keyword>
<evidence type="ECO:0008006" key="4">
    <source>
        <dbReference type="Google" id="ProtNLM"/>
    </source>
</evidence>